<evidence type="ECO:0000256" key="14">
    <source>
        <dbReference type="ARBA" id="ARBA00024146"/>
    </source>
</evidence>
<dbReference type="GO" id="GO:0046872">
    <property type="term" value="F:metal ion binding"/>
    <property type="evidence" value="ECO:0007669"/>
    <property type="project" value="UniProtKB-KW"/>
</dbReference>
<keyword evidence="12 16" id="KW-0445">Lipid transport</keyword>
<protein>
    <recommendedName>
        <fullName evidence="4 16">Phosphatidylinositol transfer protein SFH5</fullName>
        <shortName evidence="16">PITP SFH5</shortName>
    </recommendedName>
</protein>
<dbReference type="SMART" id="SM00516">
    <property type="entry name" value="SEC14"/>
    <property type="match status" value="1"/>
</dbReference>
<organism evidence="19 20">
    <name type="scientific">Penicillium oxalicum (strain 114-2 / CGMCC 5302)</name>
    <name type="common">Penicillium decumbens</name>
    <dbReference type="NCBI Taxonomy" id="933388"/>
    <lineage>
        <taxon>Eukaryota</taxon>
        <taxon>Fungi</taxon>
        <taxon>Dikarya</taxon>
        <taxon>Ascomycota</taxon>
        <taxon>Pezizomycotina</taxon>
        <taxon>Eurotiomycetes</taxon>
        <taxon>Eurotiomycetidae</taxon>
        <taxon>Eurotiales</taxon>
        <taxon>Aspergillaceae</taxon>
        <taxon>Penicillium</taxon>
    </lineage>
</organism>
<gene>
    <name evidence="19" type="ORF">PDE_09521</name>
</gene>
<keyword evidence="13 16" id="KW-0472">Membrane</keyword>
<keyword evidence="9 16" id="KW-0256">Endoplasmic reticulum</keyword>
<dbReference type="GO" id="GO:0005886">
    <property type="term" value="C:plasma membrane"/>
    <property type="evidence" value="ECO:0007669"/>
    <property type="project" value="TreeGrafter"/>
</dbReference>
<keyword evidence="6 16" id="KW-0963">Cytoplasm</keyword>
<comment type="function">
    <text evidence="15">Non-classical phosphatidylinositol (PtdIns) transfer protein (PITP), which exhibits PtdIns-binding/transfer activity in the absence of detectable PtdCho-binding/transfer activity. Regulates PtdIns(4,5)P2 homeostasis at the plasma membrane. Heme-binding protein that may play a role in organic oxidant-induced stress responses.</text>
</comment>
<evidence type="ECO:0000256" key="17">
    <source>
        <dbReference type="SAM" id="MobiDB-lite"/>
    </source>
</evidence>
<dbReference type="InterPro" id="IPR036865">
    <property type="entry name" value="CRAL-TRIO_dom_sf"/>
</dbReference>
<feature type="region of interest" description="Disordered" evidence="17">
    <location>
        <begin position="371"/>
        <end position="439"/>
    </location>
</feature>
<evidence type="ECO:0000256" key="11">
    <source>
        <dbReference type="ARBA" id="ARBA00023004"/>
    </source>
</evidence>
<keyword evidence="7" id="KW-0349">Heme</keyword>
<keyword evidence="10 16" id="KW-0492">Microsome</keyword>
<comment type="cofactor">
    <cofactor evidence="1">
        <name>heme b</name>
        <dbReference type="ChEBI" id="CHEBI:60344"/>
    </cofactor>
</comment>
<dbReference type="PANTHER" id="PTHR47669:SF1">
    <property type="entry name" value="PHOSPHATIDYLINOSITOL TRANSFER PROTEIN SFH5"/>
    <property type="match status" value="1"/>
</dbReference>
<dbReference type="InterPro" id="IPR042938">
    <property type="entry name" value="Sfh5"/>
</dbReference>
<name>S8BHC5_PENO1</name>
<dbReference type="GO" id="GO:0005829">
    <property type="term" value="C:cytosol"/>
    <property type="evidence" value="ECO:0007669"/>
    <property type="project" value="TreeGrafter"/>
</dbReference>
<evidence type="ECO:0000256" key="15">
    <source>
        <dbReference type="ARBA" id="ARBA00024180"/>
    </source>
</evidence>
<evidence type="ECO:0000256" key="4">
    <source>
        <dbReference type="ARBA" id="ARBA00018320"/>
    </source>
</evidence>
<dbReference type="FunFam" id="3.40.525.10:FF:000017">
    <property type="entry name" value="Phosphatidylinositol transfer protein sfh5"/>
    <property type="match status" value="1"/>
</dbReference>
<feature type="compositionally biased region" description="Low complexity" evidence="17">
    <location>
        <begin position="22"/>
        <end position="31"/>
    </location>
</feature>
<feature type="compositionally biased region" description="Basic and acidic residues" evidence="17">
    <location>
        <begin position="429"/>
        <end position="439"/>
    </location>
</feature>
<keyword evidence="20" id="KW-1185">Reference proteome</keyword>
<dbReference type="InterPro" id="IPR036273">
    <property type="entry name" value="CRAL/TRIO_N_dom_sf"/>
</dbReference>
<feature type="compositionally biased region" description="Polar residues" evidence="17">
    <location>
        <begin position="57"/>
        <end position="72"/>
    </location>
</feature>
<proteinExistence type="inferred from homology"/>
<sequence length="439" mass="48333">MSDPKPTEQPPAAQLEKHDEAAALAPEALQANDQPLEAPVAAPPATIANEEAEPQALQPTGETPTKELSTANHDPIAPLSEATKPESSSPAELPEYITKIAGLAQFFEQLPKIVTETGYSEMWGVHLKSHEDVPTVNVLIKFLRANEGNVQAAQDQLRKALEWRKQTDPMALVESGRYSAAKYNGLGYLTTYEQDGRPLVFTWNIYGAVKNVNTTFADSNEFVKWRAALMEMAVQDLKMKDATEVIDYDGTKDPYQMIQVHDYLNVKFLRMDPVVRVATKQTIEVFSTAYPELLREKFFVNVPSIMGWMFSAMKLFLSRNTTRKFHPIANGANLAREFPAAIGDQIPKTYGGKGPELKDGARTVPLVEDEVKSEQVDRENQPVQVASEMNAPPAPEKSEQTVAQDATATPGDQPAMPTSQPTKDAVVTEEVKPVGEVAK</sequence>
<evidence type="ECO:0000256" key="2">
    <source>
        <dbReference type="ARBA" id="ARBA00004406"/>
    </source>
</evidence>
<evidence type="ECO:0000256" key="5">
    <source>
        <dbReference type="ARBA" id="ARBA00022448"/>
    </source>
</evidence>
<dbReference type="SUPFAM" id="SSF52087">
    <property type="entry name" value="CRAL/TRIO domain"/>
    <property type="match status" value="1"/>
</dbReference>
<dbReference type="GO" id="GO:0005789">
    <property type="term" value="C:endoplasmic reticulum membrane"/>
    <property type="evidence" value="ECO:0007669"/>
    <property type="project" value="UniProtKB-SubCell"/>
</dbReference>
<reference evidence="19 20" key="1">
    <citation type="journal article" date="2013" name="PLoS ONE">
        <title>Genomic and secretomic analyses reveal unique features of the lignocellulolytic enzyme system of Penicillium decumbens.</title>
        <authorList>
            <person name="Liu G."/>
            <person name="Zhang L."/>
            <person name="Wei X."/>
            <person name="Zou G."/>
            <person name="Qin Y."/>
            <person name="Ma L."/>
            <person name="Li J."/>
            <person name="Zheng H."/>
            <person name="Wang S."/>
            <person name="Wang C."/>
            <person name="Xun L."/>
            <person name="Zhao G.-P."/>
            <person name="Zhou Z."/>
            <person name="Qu Y."/>
        </authorList>
    </citation>
    <scope>NUCLEOTIDE SEQUENCE [LARGE SCALE GENOMIC DNA]</scope>
    <source>
        <strain evidence="20">114-2 / CGMCC 5302</strain>
    </source>
</reference>
<evidence type="ECO:0000256" key="16">
    <source>
        <dbReference type="RuleBase" id="RU367059"/>
    </source>
</evidence>
<comment type="similarity">
    <text evidence="3 16">Belongs to the SFH5 family.</text>
</comment>
<feature type="region of interest" description="Disordered" evidence="17">
    <location>
        <begin position="1"/>
        <end position="91"/>
    </location>
</feature>
<comment type="catalytic activity">
    <reaction evidence="14">
        <text>a 1,2-diacyl-sn-glycero-3-phospho-(1D-myo-inositol)(in) = a 1,2-diacyl-sn-glycero-3-phospho-(1D-myo-inositol)(out)</text>
        <dbReference type="Rhea" id="RHEA:38691"/>
        <dbReference type="ChEBI" id="CHEBI:57880"/>
    </reaction>
    <physiologicalReaction direction="left-to-right" evidence="14">
        <dbReference type="Rhea" id="RHEA:38692"/>
    </physiologicalReaction>
</comment>
<dbReference type="eggNOG" id="KOG1471">
    <property type="taxonomic scope" value="Eukaryota"/>
</dbReference>
<dbReference type="InterPro" id="IPR001251">
    <property type="entry name" value="CRAL-TRIO_dom"/>
</dbReference>
<dbReference type="SUPFAM" id="SSF46938">
    <property type="entry name" value="CRAL/TRIO N-terminal domain"/>
    <property type="match status" value="1"/>
</dbReference>
<evidence type="ECO:0000256" key="8">
    <source>
        <dbReference type="ARBA" id="ARBA00022723"/>
    </source>
</evidence>
<dbReference type="AlphaFoldDB" id="S8BHC5"/>
<dbReference type="GO" id="GO:0043001">
    <property type="term" value="P:Golgi to plasma membrane protein transport"/>
    <property type="evidence" value="ECO:0007669"/>
    <property type="project" value="TreeGrafter"/>
</dbReference>
<evidence type="ECO:0000313" key="20">
    <source>
        <dbReference type="Proteomes" id="UP000019376"/>
    </source>
</evidence>
<dbReference type="OrthoDB" id="75724at2759"/>
<evidence type="ECO:0000313" key="19">
    <source>
        <dbReference type="EMBL" id="EPS34557.1"/>
    </source>
</evidence>
<keyword evidence="11" id="KW-0408">Iron</keyword>
<comment type="subcellular location">
    <subcellularLocation>
        <location evidence="16">Cytoplasm</location>
    </subcellularLocation>
    <subcellularLocation>
        <location evidence="2 16">Endoplasmic reticulum membrane</location>
        <topology evidence="2 16">Peripheral membrane protein</topology>
    </subcellularLocation>
    <subcellularLocation>
        <location evidence="16">Microsome membrane</location>
        <topology evidence="16">Peripheral membrane protein</topology>
    </subcellularLocation>
</comment>
<evidence type="ECO:0000256" key="1">
    <source>
        <dbReference type="ARBA" id="ARBA00001970"/>
    </source>
</evidence>
<feature type="compositionally biased region" description="Basic and acidic residues" evidence="17">
    <location>
        <begin position="371"/>
        <end position="380"/>
    </location>
</feature>
<evidence type="ECO:0000256" key="10">
    <source>
        <dbReference type="ARBA" id="ARBA00022848"/>
    </source>
</evidence>
<dbReference type="CDD" id="cd00170">
    <property type="entry name" value="SEC14"/>
    <property type="match status" value="1"/>
</dbReference>
<dbReference type="InterPro" id="IPR011074">
    <property type="entry name" value="CRAL/TRIO_N_dom"/>
</dbReference>
<dbReference type="STRING" id="933388.S8BHC5"/>
<dbReference type="GO" id="GO:0017157">
    <property type="term" value="P:regulation of exocytosis"/>
    <property type="evidence" value="ECO:0007669"/>
    <property type="project" value="TreeGrafter"/>
</dbReference>
<dbReference type="Proteomes" id="UP000019376">
    <property type="component" value="Unassembled WGS sequence"/>
</dbReference>
<evidence type="ECO:0000256" key="3">
    <source>
        <dbReference type="ARBA" id="ARBA00006667"/>
    </source>
</evidence>
<dbReference type="Gene3D" id="3.40.525.10">
    <property type="entry name" value="CRAL-TRIO lipid binding domain"/>
    <property type="match status" value="1"/>
</dbReference>
<feature type="domain" description="CRAL-TRIO" evidence="18">
    <location>
        <begin position="176"/>
        <end position="358"/>
    </location>
</feature>
<dbReference type="Pfam" id="PF00650">
    <property type="entry name" value="CRAL_TRIO"/>
    <property type="match status" value="1"/>
</dbReference>
<dbReference type="EMBL" id="KB644415">
    <property type="protein sequence ID" value="EPS34557.1"/>
    <property type="molecule type" value="Genomic_DNA"/>
</dbReference>
<evidence type="ECO:0000256" key="7">
    <source>
        <dbReference type="ARBA" id="ARBA00022617"/>
    </source>
</evidence>
<dbReference type="GO" id="GO:0032541">
    <property type="term" value="C:cortical endoplasmic reticulum"/>
    <property type="evidence" value="ECO:0007669"/>
    <property type="project" value="TreeGrafter"/>
</dbReference>
<dbReference type="Pfam" id="PF03765">
    <property type="entry name" value="CRAL_TRIO_N"/>
    <property type="match status" value="1"/>
</dbReference>
<dbReference type="GO" id="GO:0008526">
    <property type="term" value="F:phosphatidylinositol transfer activity"/>
    <property type="evidence" value="ECO:0007669"/>
    <property type="project" value="UniProtKB-UniRule"/>
</dbReference>
<dbReference type="PROSITE" id="PS50191">
    <property type="entry name" value="CRAL_TRIO"/>
    <property type="match status" value="1"/>
</dbReference>
<dbReference type="PhylomeDB" id="S8BHC5"/>
<keyword evidence="8" id="KW-0479">Metal-binding</keyword>
<evidence type="ECO:0000256" key="12">
    <source>
        <dbReference type="ARBA" id="ARBA00023055"/>
    </source>
</evidence>
<accession>S8BHC5</accession>
<dbReference type="HOGENOM" id="CLU_045138_1_0_1"/>
<keyword evidence="5 16" id="KW-0813">Transport</keyword>
<evidence type="ECO:0000256" key="13">
    <source>
        <dbReference type="ARBA" id="ARBA00023136"/>
    </source>
</evidence>
<evidence type="ECO:0000256" key="9">
    <source>
        <dbReference type="ARBA" id="ARBA00022824"/>
    </source>
</evidence>
<evidence type="ECO:0000256" key="6">
    <source>
        <dbReference type="ARBA" id="ARBA00022490"/>
    </source>
</evidence>
<dbReference type="PANTHER" id="PTHR47669">
    <property type="entry name" value="PHOSPHATIDYLINOSITOL TRANSFER PROTEIN SFH5"/>
    <property type="match status" value="1"/>
</dbReference>
<evidence type="ECO:0000259" key="18">
    <source>
        <dbReference type="PROSITE" id="PS50191"/>
    </source>
</evidence>